<dbReference type="RefSeq" id="WP_102844953.1">
    <property type="nucleotide sequence ID" value="NZ_PDZR01000025.1"/>
</dbReference>
<feature type="signal peptide" evidence="1">
    <location>
        <begin position="1"/>
        <end position="21"/>
    </location>
</feature>
<name>A0A2J7TDA4_METSI</name>
<gene>
    <name evidence="2" type="ORF">CR492_17155</name>
</gene>
<sequence length="98" mass="10367">MKKLVTALALVGSLGAGAAQAQVMIDMRMITCAEFTAMPPADAALTSAWLSGWFNQKIGSTTVNLEGFAKNVESVTKWCGSYPKETVMSGLQRAIAPK</sequence>
<dbReference type="Proteomes" id="UP000236286">
    <property type="component" value="Unassembled WGS sequence"/>
</dbReference>
<dbReference type="InterPro" id="IPR010486">
    <property type="entry name" value="HNS-dep_expression_A/B"/>
</dbReference>
<accession>A0A2J7TDA4</accession>
<dbReference type="AlphaFoldDB" id="A0A2J7TDA4"/>
<evidence type="ECO:0000313" key="3">
    <source>
        <dbReference type="Proteomes" id="UP000236286"/>
    </source>
</evidence>
<reference evidence="2 3" key="1">
    <citation type="submission" date="2017-10" db="EMBL/GenBank/DDBJ databases">
        <title>Genome announcement of Methylocella silvestris TVC from permafrost.</title>
        <authorList>
            <person name="Wang J."/>
            <person name="Geng K."/>
            <person name="Ul-Haque F."/>
            <person name="Crombie A.T."/>
            <person name="Street L.E."/>
            <person name="Wookey P.A."/>
            <person name="Murrell J.C."/>
            <person name="Pratscher J."/>
        </authorList>
    </citation>
    <scope>NUCLEOTIDE SEQUENCE [LARGE SCALE GENOMIC DNA]</scope>
    <source>
        <strain evidence="2 3">TVC</strain>
    </source>
</reference>
<dbReference type="EMBL" id="PDZR01000025">
    <property type="protein sequence ID" value="PNG24729.1"/>
    <property type="molecule type" value="Genomic_DNA"/>
</dbReference>
<dbReference type="Pfam" id="PF06411">
    <property type="entry name" value="HdeA"/>
    <property type="match status" value="1"/>
</dbReference>
<keyword evidence="1" id="KW-0732">Signal</keyword>
<evidence type="ECO:0008006" key="4">
    <source>
        <dbReference type="Google" id="ProtNLM"/>
    </source>
</evidence>
<dbReference type="OrthoDB" id="8163938at2"/>
<organism evidence="2 3">
    <name type="scientific">Methylocella silvestris</name>
    <dbReference type="NCBI Taxonomy" id="199596"/>
    <lineage>
        <taxon>Bacteria</taxon>
        <taxon>Pseudomonadati</taxon>
        <taxon>Pseudomonadota</taxon>
        <taxon>Alphaproteobacteria</taxon>
        <taxon>Hyphomicrobiales</taxon>
        <taxon>Beijerinckiaceae</taxon>
        <taxon>Methylocella</taxon>
    </lineage>
</organism>
<evidence type="ECO:0000256" key="1">
    <source>
        <dbReference type="SAM" id="SignalP"/>
    </source>
</evidence>
<comment type="caution">
    <text evidence="2">The sequence shown here is derived from an EMBL/GenBank/DDBJ whole genome shotgun (WGS) entry which is preliminary data.</text>
</comment>
<feature type="chain" id="PRO_5014327265" description="Acid stress chaperone HdeB" evidence="1">
    <location>
        <begin position="22"/>
        <end position="98"/>
    </location>
</feature>
<proteinExistence type="predicted"/>
<evidence type="ECO:0000313" key="2">
    <source>
        <dbReference type="EMBL" id="PNG24729.1"/>
    </source>
</evidence>
<protein>
    <recommendedName>
        <fullName evidence="4">Acid stress chaperone HdeB</fullName>
    </recommendedName>
</protein>